<organism evidence="1 2">
    <name type="scientific">Streptococcus hillyeri</name>
    <dbReference type="NCBI Taxonomy" id="2282420"/>
    <lineage>
        <taxon>Bacteria</taxon>
        <taxon>Bacillati</taxon>
        <taxon>Bacillota</taxon>
        <taxon>Bacilli</taxon>
        <taxon>Lactobacillales</taxon>
        <taxon>Streptococcaceae</taxon>
        <taxon>Streptococcus</taxon>
    </lineage>
</organism>
<gene>
    <name evidence="1" type="ORF">EAF07_03680</name>
</gene>
<dbReference type="InterPro" id="IPR014924">
    <property type="entry name" value="DUF1803"/>
</dbReference>
<dbReference type="EMBL" id="RCVM01000004">
    <property type="protein sequence ID" value="RLY04220.1"/>
    <property type="molecule type" value="Genomic_DNA"/>
</dbReference>
<dbReference type="OrthoDB" id="2234771at2"/>
<sequence>MITIFNPTKLTGQPFFKDLINYLNSHDEVILRHIKRDFPEVKNLDKQLEDYIQAGYILRENKRYRLNLPLLETVEEVTLDSHIMVDTESPVYGELLALSFETVLANQTNDALIVEASSLTREELTLANYFHKLRTAQPFSEKQEKLYEILGDVNPEYALKYMTTFLLKFARKNEVKQKRRDIFVDALELLGYVEKIAEQTYGLGMAFDADTLTFTRK</sequence>
<comment type="caution">
    <text evidence="1">The sequence shown here is derived from an EMBL/GenBank/DDBJ whole genome shotgun (WGS) entry which is preliminary data.</text>
</comment>
<reference evidence="1 2" key="1">
    <citation type="submission" date="2018-10" db="EMBL/GenBank/DDBJ databases">
        <title>Streptococcus hillyeri sp. nov., isolated from equine tracheal sample.</title>
        <authorList>
            <person name="Macfadyen A.C."/>
            <person name="Waller A."/>
            <person name="Paterson G.K."/>
        </authorList>
    </citation>
    <scope>NUCLEOTIDE SEQUENCE [LARGE SCALE GENOMIC DNA]</scope>
    <source>
        <strain evidence="1 2">28462</strain>
    </source>
</reference>
<dbReference type="AlphaFoldDB" id="A0A3L9DZH6"/>
<keyword evidence="2" id="KW-1185">Reference proteome</keyword>
<dbReference type="Pfam" id="PF08820">
    <property type="entry name" value="DUF1803"/>
    <property type="match status" value="1"/>
</dbReference>
<evidence type="ECO:0000313" key="2">
    <source>
        <dbReference type="Proteomes" id="UP000279194"/>
    </source>
</evidence>
<proteinExistence type="predicted"/>
<accession>A0A3L9DZH6</accession>
<dbReference type="RefSeq" id="WP_121834977.1">
    <property type="nucleotide sequence ID" value="NZ_CP163513.1"/>
</dbReference>
<name>A0A3L9DZH6_9STRE</name>
<evidence type="ECO:0000313" key="1">
    <source>
        <dbReference type="EMBL" id="RLY04220.1"/>
    </source>
</evidence>
<protein>
    <submittedName>
        <fullName evidence="1">DUF1803 domain-containing protein</fullName>
    </submittedName>
</protein>
<dbReference type="Proteomes" id="UP000279194">
    <property type="component" value="Unassembled WGS sequence"/>
</dbReference>